<proteinExistence type="inferred from homology"/>
<dbReference type="FunFam" id="3.40.50.720:FF:000084">
    <property type="entry name" value="Short-chain dehydrogenase reductase"/>
    <property type="match status" value="1"/>
</dbReference>
<reference evidence="2 3" key="1">
    <citation type="submission" date="2019-09" db="EMBL/GenBank/DDBJ databases">
        <authorList>
            <person name="Li Y."/>
        </authorList>
    </citation>
    <scope>NUCLEOTIDE SEQUENCE [LARGE SCALE GENOMIC DNA]</scope>
    <source>
        <strain evidence="2 3">L3-3HA</strain>
    </source>
</reference>
<accession>A0A5J5G3L7</accession>
<organism evidence="2 3">
    <name type="scientific">Affinibrenneria salicis</name>
    <dbReference type="NCBI Taxonomy" id="2590031"/>
    <lineage>
        <taxon>Bacteria</taxon>
        <taxon>Pseudomonadati</taxon>
        <taxon>Pseudomonadota</taxon>
        <taxon>Gammaproteobacteria</taxon>
        <taxon>Enterobacterales</taxon>
        <taxon>Pectobacteriaceae</taxon>
        <taxon>Affinibrenneria</taxon>
    </lineage>
</organism>
<evidence type="ECO:0000256" key="1">
    <source>
        <dbReference type="ARBA" id="ARBA00006484"/>
    </source>
</evidence>
<dbReference type="OrthoDB" id="9803628at2"/>
<dbReference type="PROSITE" id="PS00061">
    <property type="entry name" value="ADH_SHORT"/>
    <property type="match status" value="1"/>
</dbReference>
<dbReference type="Proteomes" id="UP000335415">
    <property type="component" value="Unassembled WGS sequence"/>
</dbReference>
<dbReference type="InterPro" id="IPR002347">
    <property type="entry name" value="SDR_fam"/>
</dbReference>
<dbReference type="PANTHER" id="PTHR42879">
    <property type="entry name" value="3-OXOACYL-(ACYL-CARRIER-PROTEIN) REDUCTASE"/>
    <property type="match status" value="1"/>
</dbReference>
<dbReference type="InterPro" id="IPR050259">
    <property type="entry name" value="SDR"/>
</dbReference>
<comment type="caution">
    <text evidence="2">The sequence shown here is derived from an EMBL/GenBank/DDBJ whole genome shotgun (WGS) entry which is preliminary data.</text>
</comment>
<dbReference type="PANTHER" id="PTHR42879:SF2">
    <property type="entry name" value="3-OXOACYL-[ACYL-CARRIER-PROTEIN] REDUCTASE FABG"/>
    <property type="match status" value="1"/>
</dbReference>
<dbReference type="Gene3D" id="3.40.50.720">
    <property type="entry name" value="NAD(P)-binding Rossmann-like Domain"/>
    <property type="match status" value="1"/>
</dbReference>
<evidence type="ECO:0000313" key="3">
    <source>
        <dbReference type="Proteomes" id="UP000335415"/>
    </source>
</evidence>
<comment type="similarity">
    <text evidence="1">Belongs to the short-chain dehydrogenases/reductases (SDR) family.</text>
</comment>
<dbReference type="CDD" id="cd05233">
    <property type="entry name" value="SDR_c"/>
    <property type="match status" value="1"/>
</dbReference>
<dbReference type="AlphaFoldDB" id="A0A5J5G3L7"/>
<sequence>MSAGTFSGKVAIVTGASTGIGASIAQVLFQRGATVIITGRNMDALHQAARRIDPSQLRVIPLMADSRDHASIKALVQETWARYEKLHLLVNNAGITGPHNVSVCDYPIQDWHAVIETDVSGVFYGMKYAIPAMLASGGGAIVNLSAVNGCVGIAGIAPYTAAKHAILGLTRSAALEFAQRGIRINAVGPGYVDTESMRLLPDEVRRQMASTHPMKRMASCLEVAKTVAFLLSDEASFTTGAFYPIDGGYTAQ</sequence>
<dbReference type="GO" id="GO:0032787">
    <property type="term" value="P:monocarboxylic acid metabolic process"/>
    <property type="evidence" value="ECO:0007669"/>
    <property type="project" value="UniProtKB-ARBA"/>
</dbReference>
<evidence type="ECO:0000313" key="2">
    <source>
        <dbReference type="EMBL" id="KAA9001697.1"/>
    </source>
</evidence>
<protein>
    <submittedName>
        <fullName evidence="2">SDR family oxidoreductase</fullName>
    </submittedName>
</protein>
<dbReference type="RefSeq" id="WP_150433938.1">
    <property type="nucleotide sequence ID" value="NZ_VYKJ01000002.1"/>
</dbReference>
<dbReference type="Pfam" id="PF13561">
    <property type="entry name" value="adh_short_C2"/>
    <property type="match status" value="1"/>
</dbReference>
<dbReference type="PRINTS" id="PR00081">
    <property type="entry name" value="GDHRDH"/>
</dbReference>
<keyword evidence="3" id="KW-1185">Reference proteome</keyword>
<dbReference type="EMBL" id="VYKJ01000002">
    <property type="protein sequence ID" value="KAA9001697.1"/>
    <property type="molecule type" value="Genomic_DNA"/>
</dbReference>
<dbReference type="InterPro" id="IPR020904">
    <property type="entry name" value="Sc_DH/Rdtase_CS"/>
</dbReference>
<dbReference type="PRINTS" id="PR00080">
    <property type="entry name" value="SDRFAMILY"/>
</dbReference>
<gene>
    <name evidence="2" type="ORF">FJU30_05225</name>
</gene>
<dbReference type="InterPro" id="IPR036291">
    <property type="entry name" value="NAD(P)-bd_dom_sf"/>
</dbReference>
<name>A0A5J5G3L7_9GAMM</name>
<dbReference type="SUPFAM" id="SSF51735">
    <property type="entry name" value="NAD(P)-binding Rossmann-fold domains"/>
    <property type="match status" value="1"/>
</dbReference>